<evidence type="ECO:0000259" key="2">
    <source>
        <dbReference type="SMART" id="SM00505"/>
    </source>
</evidence>
<dbReference type="SUPFAM" id="SSF57095">
    <property type="entry name" value="Scorpion toxin-like"/>
    <property type="match status" value="1"/>
</dbReference>
<dbReference type="Proteomes" id="UP000324705">
    <property type="component" value="Chromosome 5B"/>
</dbReference>
<feature type="domain" description="Knottins-like" evidence="2">
    <location>
        <begin position="88"/>
        <end position="134"/>
    </location>
</feature>
<keyword evidence="1" id="KW-1015">Disulfide bond</keyword>
<dbReference type="EMBL" id="LT934120">
    <property type="protein sequence ID" value="VAI35182.1"/>
    <property type="molecule type" value="Genomic_DNA"/>
</dbReference>
<name>A0A9R0XEE3_TRITD</name>
<dbReference type="GO" id="GO:0006952">
    <property type="term" value="P:defense response"/>
    <property type="evidence" value="ECO:0007669"/>
    <property type="project" value="InterPro"/>
</dbReference>
<evidence type="ECO:0000313" key="3">
    <source>
        <dbReference type="EMBL" id="VAI35182.1"/>
    </source>
</evidence>
<evidence type="ECO:0000256" key="1">
    <source>
        <dbReference type="ARBA" id="ARBA00023157"/>
    </source>
</evidence>
<gene>
    <name evidence="3" type="ORF">TRITD_5Bv1G174690</name>
</gene>
<keyword evidence="4" id="KW-1185">Reference proteome</keyword>
<accession>A0A9R0XEE3</accession>
<evidence type="ECO:0000313" key="4">
    <source>
        <dbReference type="Proteomes" id="UP000324705"/>
    </source>
</evidence>
<dbReference type="Pfam" id="PF00304">
    <property type="entry name" value="Gamma-thionin"/>
    <property type="match status" value="1"/>
</dbReference>
<dbReference type="SMART" id="SM00505">
    <property type="entry name" value="Knot1"/>
    <property type="match status" value="1"/>
</dbReference>
<dbReference type="Gramene" id="TRITD5Bv1G174690.1">
    <property type="protein sequence ID" value="TRITD5Bv1G174690.1"/>
    <property type="gene ID" value="TRITD5Bv1G174690"/>
</dbReference>
<dbReference type="InterPro" id="IPR008176">
    <property type="entry name" value="Defensin_plant"/>
</dbReference>
<dbReference type="PROSITE" id="PS00940">
    <property type="entry name" value="GAMMA_THIONIN"/>
    <property type="match status" value="1"/>
</dbReference>
<protein>
    <recommendedName>
        <fullName evidence="2">Knottins-like domain-containing protein</fullName>
    </recommendedName>
</protein>
<proteinExistence type="predicted"/>
<dbReference type="InterPro" id="IPR003614">
    <property type="entry name" value="Knottins"/>
</dbReference>
<dbReference type="InterPro" id="IPR036574">
    <property type="entry name" value="Scorpion_toxin-like_sf"/>
</dbReference>
<dbReference type="SMR" id="A0A9R0XEE3"/>
<dbReference type="AlphaFoldDB" id="A0A9R0XEE3"/>
<organism evidence="3 4">
    <name type="scientific">Triticum turgidum subsp. durum</name>
    <name type="common">Durum wheat</name>
    <name type="synonym">Triticum durum</name>
    <dbReference type="NCBI Taxonomy" id="4567"/>
    <lineage>
        <taxon>Eukaryota</taxon>
        <taxon>Viridiplantae</taxon>
        <taxon>Streptophyta</taxon>
        <taxon>Embryophyta</taxon>
        <taxon>Tracheophyta</taxon>
        <taxon>Spermatophyta</taxon>
        <taxon>Magnoliopsida</taxon>
        <taxon>Liliopsida</taxon>
        <taxon>Poales</taxon>
        <taxon>Poaceae</taxon>
        <taxon>BOP clade</taxon>
        <taxon>Pooideae</taxon>
        <taxon>Triticodae</taxon>
        <taxon>Triticeae</taxon>
        <taxon>Triticinae</taxon>
        <taxon>Triticum</taxon>
    </lineage>
</organism>
<sequence>MHGSPLLRPKLPISREPLFLVTTNTVAWIRSPSLFHLKRTKGFAPSTHLPPQKQMEFKPKATVCAVMLVLLLLSSYDSGGVGVAEARICTGKSQHHSFPCISDKSCTKTCLSEHGAKWTAGYCKFRRCTCQREC</sequence>
<dbReference type="Gene3D" id="3.30.30.10">
    <property type="entry name" value="Knottin, scorpion toxin-like"/>
    <property type="match status" value="1"/>
</dbReference>
<reference evidence="3 4" key="1">
    <citation type="submission" date="2017-09" db="EMBL/GenBank/DDBJ databases">
        <authorList>
            <consortium name="International Durum Wheat Genome Sequencing Consortium (IDWGSC)"/>
            <person name="Milanesi L."/>
        </authorList>
    </citation>
    <scope>NUCLEOTIDE SEQUENCE [LARGE SCALE GENOMIC DNA]</scope>
    <source>
        <strain evidence="4">cv. Svevo</strain>
    </source>
</reference>